<evidence type="ECO:0000313" key="5">
    <source>
        <dbReference type="Proteomes" id="UP000824007"/>
    </source>
</evidence>
<comment type="caution">
    <text evidence="4">The sequence shown here is derived from an EMBL/GenBank/DDBJ whole genome shotgun (WGS) entry which is preliminary data.</text>
</comment>
<feature type="region of interest" description="Disordered" evidence="1">
    <location>
        <begin position="1"/>
        <end position="56"/>
    </location>
</feature>
<evidence type="ECO:0000313" key="4">
    <source>
        <dbReference type="EMBL" id="HIY61159.1"/>
    </source>
</evidence>
<dbReference type="EMBL" id="DXDD01000134">
    <property type="protein sequence ID" value="HIY61159.1"/>
    <property type="molecule type" value="Genomic_DNA"/>
</dbReference>
<reference evidence="4" key="2">
    <citation type="submission" date="2021-04" db="EMBL/GenBank/DDBJ databases">
        <authorList>
            <person name="Gilroy R."/>
        </authorList>
    </citation>
    <scope>NUCLEOTIDE SEQUENCE</scope>
    <source>
        <strain evidence="4">ChiSxjej3B15-24422</strain>
    </source>
</reference>
<keyword evidence="2" id="KW-1133">Transmembrane helix</keyword>
<dbReference type="InterPro" id="IPR025588">
    <property type="entry name" value="YcxB-like_C"/>
</dbReference>
<keyword evidence="2" id="KW-0472">Membrane</keyword>
<reference evidence="4" key="1">
    <citation type="journal article" date="2021" name="PeerJ">
        <title>Extensive microbial diversity within the chicken gut microbiome revealed by metagenomics and culture.</title>
        <authorList>
            <person name="Gilroy R."/>
            <person name="Ravi A."/>
            <person name="Getino M."/>
            <person name="Pursley I."/>
            <person name="Horton D.L."/>
            <person name="Alikhan N.F."/>
            <person name="Baker D."/>
            <person name="Gharbi K."/>
            <person name="Hall N."/>
            <person name="Watson M."/>
            <person name="Adriaenssens E.M."/>
            <person name="Foster-Nyarko E."/>
            <person name="Jarju S."/>
            <person name="Secka A."/>
            <person name="Antonio M."/>
            <person name="Oren A."/>
            <person name="Chaudhuri R.R."/>
            <person name="La Ragione R."/>
            <person name="Hildebrand F."/>
            <person name="Pallen M.J."/>
        </authorList>
    </citation>
    <scope>NUCLEOTIDE SEQUENCE</scope>
    <source>
        <strain evidence="4">ChiSxjej3B15-24422</strain>
    </source>
</reference>
<dbReference type="Proteomes" id="UP000824007">
    <property type="component" value="Unassembled WGS sequence"/>
</dbReference>
<sequence length="230" mass="25880">MEEKELEKETADDIKEAEEEGTQEGISQEESAVQEETAAPEAKESAGQTPPYLRSGRGIRISGPMLYENSFTITKEIFQEYLKAFMGRYRRMYYAMGGASFVLGAASLLGGVGVSALLFFAIAILCVFLPANTYRNSKNKKYEQQVEKNGGKPLERRVAFYMSGLEVYSNNGAHSVFRYGDITRIIASRSLYVLVIKKKLSLLVLKDSFTKGTLEEWKTFMNKKGLWKVK</sequence>
<name>A0A9D1YRE0_9FIRM</name>
<evidence type="ECO:0000256" key="1">
    <source>
        <dbReference type="SAM" id="MobiDB-lite"/>
    </source>
</evidence>
<dbReference type="Pfam" id="PF14317">
    <property type="entry name" value="YcxB"/>
    <property type="match status" value="1"/>
</dbReference>
<proteinExistence type="predicted"/>
<dbReference type="AlphaFoldDB" id="A0A9D1YRE0"/>
<keyword evidence="2" id="KW-0812">Transmembrane</keyword>
<feature type="compositionally biased region" description="Basic and acidic residues" evidence="1">
    <location>
        <begin position="1"/>
        <end position="14"/>
    </location>
</feature>
<protein>
    <submittedName>
        <fullName evidence="4">YcxB family protein</fullName>
    </submittedName>
</protein>
<feature type="transmembrane region" description="Helical" evidence="2">
    <location>
        <begin position="116"/>
        <end position="134"/>
    </location>
</feature>
<feature type="domain" description="YcxB-like C-terminal" evidence="3">
    <location>
        <begin position="160"/>
        <end position="221"/>
    </location>
</feature>
<evidence type="ECO:0000256" key="2">
    <source>
        <dbReference type="SAM" id="Phobius"/>
    </source>
</evidence>
<accession>A0A9D1YRE0</accession>
<gene>
    <name evidence="4" type="ORF">H9831_10860</name>
</gene>
<organism evidence="4 5">
    <name type="scientific">Candidatus Eisenbergiella pullistercoris</name>
    <dbReference type="NCBI Taxonomy" id="2838555"/>
    <lineage>
        <taxon>Bacteria</taxon>
        <taxon>Bacillati</taxon>
        <taxon>Bacillota</taxon>
        <taxon>Clostridia</taxon>
        <taxon>Lachnospirales</taxon>
        <taxon>Lachnospiraceae</taxon>
        <taxon>Eisenbergiella</taxon>
    </lineage>
</organism>
<feature type="transmembrane region" description="Helical" evidence="2">
    <location>
        <begin position="92"/>
        <end position="110"/>
    </location>
</feature>
<evidence type="ECO:0000259" key="3">
    <source>
        <dbReference type="Pfam" id="PF14317"/>
    </source>
</evidence>